<dbReference type="SUPFAM" id="SSF52788">
    <property type="entry name" value="Phosphotyrosine protein phosphatases I"/>
    <property type="match status" value="1"/>
</dbReference>
<dbReference type="STRING" id="555512.SAMN04487993_1001268"/>
<dbReference type="Gene3D" id="1.10.10.10">
    <property type="entry name" value="Winged helix-like DNA-binding domain superfamily/Winged helix DNA-binding domain"/>
    <property type="match status" value="1"/>
</dbReference>
<dbReference type="PANTHER" id="PTHR43428">
    <property type="entry name" value="ARSENATE REDUCTASE"/>
    <property type="match status" value="1"/>
</dbReference>
<dbReference type="Pfam" id="PF01451">
    <property type="entry name" value="LMWPc"/>
    <property type="match status" value="1"/>
</dbReference>
<dbReference type="SUPFAM" id="SSF46785">
    <property type="entry name" value="Winged helix' DNA-binding domain"/>
    <property type="match status" value="1"/>
</dbReference>
<accession>A0A1G8I7L1</accession>
<dbReference type="Gene3D" id="3.40.50.2300">
    <property type="match status" value="1"/>
</dbReference>
<evidence type="ECO:0000313" key="3">
    <source>
        <dbReference type="EMBL" id="SDI14812.1"/>
    </source>
</evidence>
<dbReference type="InterPro" id="IPR036196">
    <property type="entry name" value="Ptyr_pPase_sf"/>
</dbReference>
<dbReference type="PRINTS" id="PR00778">
    <property type="entry name" value="HTHARSR"/>
</dbReference>
<dbReference type="Pfam" id="PF12840">
    <property type="entry name" value="HTH_20"/>
    <property type="match status" value="1"/>
</dbReference>
<sequence>MPVFLALRLYFLYSGNMEQNRAAHAFATLGHPGRLAVFRLLMRFTPRGVRPTEIAGALGLKPNTLSHHLSDLTASGLVQVDRQGRSLFYSVDLDTTEGLIGYLALDVGRARPDLLSAFLSHQKDDPVMRTTGFNVLFICSGNSARSIFAEALLRDLGKGRFAAHSAGTRPGTQLNPFALEVLARNGHDTQTLRSKHLSEFQTPDAPKMDFVFTVCDTAAAEECPPWPGQPITGHWGLPDPVKAQGTDAEKALVFAQTYGALHRRIAAFVELPFSTLDRMALQARVDHIDTDAQSAEKA</sequence>
<dbReference type="InterPro" id="IPR036390">
    <property type="entry name" value="WH_DNA-bd_sf"/>
</dbReference>
<dbReference type="AlphaFoldDB" id="A0A1G8I7L1"/>
<keyword evidence="1" id="KW-0059">Arsenical resistance</keyword>
<evidence type="ECO:0000259" key="2">
    <source>
        <dbReference type="PROSITE" id="PS50987"/>
    </source>
</evidence>
<evidence type="ECO:0000256" key="1">
    <source>
        <dbReference type="ARBA" id="ARBA00022849"/>
    </source>
</evidence>
<dbReference type="InterPro" id="IPR011991">
    <property type="entry name" value="ArsR-like_HTH"/>
</dbReference>
<dbReference type="SMART" id="SM00226">
    <property type="entry name" value="LMWPc"/>
    <property type="match status" value="1"/>
</dbReference>
<dbReference type="Proteomes" id="UP000199093">
    <property type="component" value="Unassembled WGS sequence"/>
</dbReference>
<reference evidence="4" key="1">
    <citation type="submission" date="2016-10" db="EMBL/GenBank/DDBJ databases">
        <authorList>
            <person name="Varghese N."/>
            <person name="Submissions S."/>
        </authorList>
    </citation>
    <scope>NUCLEOTIDE SEQUENCE [LARGE SCALE GENOMIC DNA]</scope>
    <source>
        <strain evidence="4">DSM 26424</strain>
    </source>
</reference>
<dbReference type="CDD" id="cd00090">
    <property type="entry name" value="HTH_ARSR"/>
    <property type="match status" value="1"/>
</dbReference>
<dbReference type="InterPro" id="IPR001845">
    <property type="entry name" value="HTH_ArsR_DNA-bd_dom"/>
</dbReference>
<organism evidence="3 4">
    <name type="scientific">Salipiger marinus</name>
    <dbReference type="NCBI Taxonomy" id="555512"/>
    <lineage>
        <taxon>Bacteria</taxon>
        <taxon>Pseudomonadati</taxon>
        <taxon>Pseudomonadota</taxon>
        <taxon>Alphaproteobacteria</taxon>
        <taxon>Rhodobacterales</taxon>
        <taxon>Roseobacteraceae</taxon>
        <taxon>Salipiger</taxon>
    </lineage>
</organism>
<protein>
    <submittedName>
        <fullName evidence="3">Transcriptional regulator, ArsR family</fullName>
    </submittedName>
</protein>
<dbReference type="CDD" id="cd16345">
    <property type="entry name" value="LMWP_ArsC"/>
    <property type="match status" value="1"/>
</dbReference>
<dbReference type="EMBL" id="FNEJ01000001">
    <property type="protein sequence ID" value="SDI14812.1"/>
    <property type="molecule type" value="Genomic_DNA"/>
</dbReference>
<dbReference type="InterPro" id="IPR036388">
    <property type="entry name" value="WH-like_DNA-bd_sf"/>
</dbReference>
<dbReference type="InterPro" id="IPR023485">
    <property type="entry name" value="Ptyr_pPase"/>
</dbReference>
<evidence type="ECO:0000313" key="4">
    <source>
        <dbReference type="Proteomes" id="UP000199093"/>
    </source>
</evidence>
<dbReference type="PROSITE" id="PS50987">
    <property type="entry name" value="HTH_ARSR_2"/>
    <property type="match status" value="1"/>
</dbReference>
<dbReference type="GO" id="GO:0003700">
    <property type="term" value="F:DNA-binding transcription factor activity"/>
    <property type="evidence" value="ECO:0007669"/>
    <property type="project" value="InterPro"/>
</dbReference>
<dbReference type="GO" id="GO:0046685">
    <property type="term" value="P:response to arsenic-containing substance"/>
    <property type="evidence" value="ECO:0007669"/>
    <property type="project" value="UniProtKB-KW"/>
</dbReference>
<proteinExistence type="predicted"/>
<feature type="domain" description="HTH arsR-type" evidence="2">
    <location>
        <begin position="14"/>
        <end position="111"/>
    </location>
</feature>
<dbReference type="PANTHER" id="PTHR43428:SF1">
    <property type="entry name" value="ARSENATE REDUCTASE"/>
    <property type="match status" value="1"/>
</dbReference>
<dbReference type="SMART" id="SM00418">
    <property type="entry name" value="HTH_ARSR"/>
    <property type="match status" value="1"/>
</dbReference>
<gene>
    <name evidence="3" type="ORF">SAMN04487993_1001268</name>
</gene>
<keyword evidence="4" id="KW-1185">Reference proteome</keyword>
<name>A0A1G8I7L1_9RHOB</name>